<evidence type="ECO:0000256" key="8">
    <source>
        <dbReference type="ARBA" id="ARBA00022729"/>
    </source>
</evidence>
<dbReference type="InterPro" id="IPR033130">
    <property type="entry name" value="RNase_T2_His_AS_2"/>
</dbReference>
<evidence type="ECO:0000313" key="20">
    <source>
        <dbReference type="EMBL" id="KFA60291.1"/>
    </source>
</evidence>
<evidence type="ECO:0000256" key="3">
    <source>
        <dbReference type="ARBA" id="ARBA00007469"/>
    </source>
</evidence>
<dbReference type="EC" id="4.6.1.19" evidence="4"/>
<dbReference type="SUPFAM" id="SSF55895">
    <property type="entry name" value="Ribonuclease Rh-like"/>
    <property type="match status" value="1"/>
</dbReference>
<organism evidence="20 21">
    <name type="scientific">Stachybotrys chlorohalonatus (strain IBT 40285)</name>
    <dbReference type="NCBI Taxonomy" id="1283841"/>
    <lineage>
        <taxon>Eukaryota</taxon>
        <taxon>Fungi</taxon>
        <taxon>Dikarya</taxon>
        <taxon>Ascomycota</taxon>
        <taxon>Pezizomycotina</taxon>
        <taxon>Sordariomycetes</taxon>
        <taxon>Hypocreomycetidae</taxon>
        <taxon>Hypocreales</taxon>
        <taxon>Stachybotryaceae</taxon>
        <taxon>Stachybotrys</taxon>
    </lineage>
</organism>
<evidence type="ECO:0000313" key="21">
    <source>
        <dbReference type="Proteomes" id="UP000028524"/>
    </source>
</evidence>
<evidence type="ECO:0000256" key="4">
    <source>
        <dbReference type="ARBA" id="ARBA00012571"/>
    </source>
</evidence>
<dbReference type="InterPro" id="IPR001568">
    <property type="entry name" value="RNase_T2-like"/>
</dbReference>
<protein>
    <recommendedName>
        <fullName evidence="15">Ribonuclease T2-like</fullName>
        <ecNumber evidence="4">4.6.1.19</ecNumber>
    </recommendedName>
</protein>
<evidence type="ECO:0000256" key="5">
    <source>
        <dbReference type="ARBA" id="ARBA00022490"/>
    </source>
</evidence>
<keyword evidence="7" id="KW-0540">Nuclease</keyword>
<dbReference type="EMBL" id="KL660938">
    <property type="protein sequence ID" value="KFA60291.1"/>
    <property type="molecule type" value="Genomic_DNA"/>
</dbReference>
<keyword evidence="5" id="KW-0963">Cytoplasm</keyword>
<evidence type="ECO:0000256" key="9">
    <source>
        <dbReference type="ARBA" id="ARBA00022759"/>
    </source>
</evidence>
<evidence type="ECO:0000256" key="16">
    <source>
        <dbReference type="PIRSR" id="PIRSR633697-1"/>
    </source>
</evidence>
<dbReference type="PROSITE" id="PS00531">
    <property type="entry name" value="RNASE_T2_2"/>
    <property type="match status" value="1"/>
</dbReference>
<dbReference type="OMA" id="YMSEYWK"/>
<dbReference type="InterPro" id="IPR036430">
    <property type="entry name" value="RNase_T2-like_sf"/>
</dbReference>
<evidence type="ECO:0000256" key="17">
    <source>
        <dbReference type="RuleBase" id="RU004328"/>
    </source>
</evidence>
<name>A0A084Q8K6_STAC4</name>
<dbReference type="Gene3D" id="3.90.730.10">
    <property type="entry name" value="Ribonuclease T2-like"/>
    <property type="match status" value="1"/>
</dbReference>
<dbReference type="GO" id="GO:0016787">
    <property type="term" value="F:hydrolase activity"/>
    <property type="evidence" value="ECO:0007669"/>
    <property type="project" value="UniProtKB-KW"/>
</dbReference>
<feature type="domain" description="RNase T2-like C-terminal" evidence="19">
    <location>
        <begin position="284"/>
        <end position="401"/>
    </location>
</feature>
<evidence type="ECO:0000256" key="10">
    <source>
        <dbReference type="ARBA" id="ARBA00022801"/>
    </source>
</evidence>
<evidence type="ECO:0000259" key="19">
    <source>
        <dbReference type="Pfam" id="PF25488"/>
    </source>
</evidence>
<dbReference type="Pfam" id="PF25488">
    <property type="entry name" value="RNaseT2L_C"/>
    <property type="match status" value="1"/>
</dbReference>
<evidence type="ECO:0000256" key="6">
    <source>
        <dbReference type="ARBA" id="ARBA00022554"/>
    </source>
</evidence>
<dbReference type="HOGENOM" id="CLU_037966_0_1_1"/>
<dbReference type="GO" id="GO:0033897">
    <property type="term" value="F:ribonuclease T2 activity"/>
    <property type="evidence" value="ECO:0007669"/>
    <property type="project" value="UniProtKB-EC"/>
</dbReference>
<evidence type="ECO:0000256" key="14">
    <source>
        <dbReference type="ARBA" id="ARBA00025494"/>
    </source>
</evidence>
<feature type="signal peptide" evidence="18">
    <location>
        <begin position="1"/>
        <end position="17"/>
    </location>
</feature>
<dbReference type="InParanoid" id="A0A084Q8K6"/>
<dbReference type="CDD" id="cd01061">
    <property type="entry name" value="RNase_T2_euk"/>
    <property type="match status" value="1"/>
</dbReference>
<dbReference type="InterPro" id="IPR018188">
    <property type="entry name" value="RNase_T2_His_AS_1"/>
</dbReference>
<dbReference type="AlphaFoldDB" id="A0A084Q8K6"/>
<evidence type="ECO:0000256" key="15">
    <source>
        <dbReference type="ARBA" id="ARBA00071169"/>
    </source>
</evidence>
<dbReference type="FunFam" id="3.90.730.10:FF:000004">
    <property type="entry name" value="Ribonuclease T2-like"/>
    <property type="match status" value="1"/>
</dbReference>
<dbReference type="Pfam" id="PF00445">
    <property type="entry name" value="Ribonuclease_T2"/>
    <property type="match status" value="1"/>
</dbReference>
<keyword evidence="21" id="KW-1185">Reference proteome</keyword>
<feature type="active site" evidence="16">
    <location>
        <position position="74"/>
    </location>
</feature>
<keyword evidence="8 18" id="KW-0732">Signal</keyword>
<dbReference type="InterPro" id="IPR033697">
    <property type="entry name" value="Ribonuclease_T2_eukaryotic"/>
</dbReference>
<dbReference type="PROSITE" id="PS00530">
    <property type="entry name" value="RNASE_T2_1"/>
    <property type="match status" value="1"/>
</dbReference>
<evidence type="ECO:0000256" key="7">
    <source>
        <dbReference type="ARBA" id="ARBA00022722"/>
    </source>
</evidence>
<sequence>MPSRTLLAALAVGPALAMFPPVSVFCPADLPISCQNTTAVEDTCCFNHPGGQVLLTQFWDTAPSTGPADAWTIHGLWPDNCDGTWEEYCDPDREYFNISAILTTGAPCTLAYMQDHWKDYQGDDEDFWEHEFNKHGTCMSSLEPACYPGYAPGDEVVDYFKRTVRLHRTLPSYAWLAEAGIVPSATATYTRDQIQSVLSARHGHDVIINCNRRGELTELWYHYNIRGSVQTGEYIPVPPVGSPSTCPATGIRYLPKYAMPSPTTTTRTSSTTAGPAPTYPPGILTGRGHFYVDTNATASGGFLISRGTWYRSGNSPAFYTSTPNAGGDAFALNTSRGKCEILDNGSLFCDASVAEASEFGFDGTYLTYDGSSSFFADAVPSGQTQGTVYVVPRAVEFKAAWSAQ</sequence>
<dbReference type="GO" id="GO:0006401">
    <property type="term" value="P:RNA catabolic process"/>
    <property type="evidence" value="ECO:0007669"/>
    <property type="project" value="UniProtKB-ARBA"/>
</dbReference>
<comment type="function">
    <text evidence="14">Rnase which modulates cell survival under stress conditions. Released from the vacuole to the cytoplasm during stress to promote tRNA and rRNA cleavage and to activate separately a downstream pathway that promotes cell death. Involved in cell size, vacuolar morphology and growth at high temperatures and high salt concentration.</text>
</comment>
<evidence type="ECO:0000256" key="11">
    <source>
        <dbReference type="ARBA" id="ARBA00023157"/>
    </source>
</evidence>
<feature type="active site" evidence="16">
    <location>
        <position position="131"/>
    </location>
</feature>
<dbReference type="InterPro" id="IPR057328">
    <property type="entry name" value="RNaseT2L_C"/>
</dbReference>
<dbReference type="GO" id="GO:0003723">
    <property type="term" value="F:RNA binding"/>
    <property type="evidence" value="ECO:0007669"/>
    <property type="project" value="InterPro"/>
</dbReference>
<dbReference type="PANTHER" id="PTHR11240">
    <property type="entry name" value="RIBONUCLEASE T2"/>
    <property type="match status" value="1"/>
</dbReference>
<dbReference type="OrthoDB" id="435754at2759"/>
<gene>
    <name evidence="20" type="ORF">S40285_07387</name>
</gene>
<reference evidence="20 21" key="1">
    <citation type="journal article" date="2014" name="BMC Genomics">
        <title>Comparative genome sequencing reveals chemotype-specific gene clusters in the toxigenic black mold Stachybotrys.</title>
        <authorList>
            <person name="Semeiks J."/>
            <person name="Borek D."/>
            <person name="Otwinowski Z."/>
            <person name="Grishin N.V."/>
        </authorList>
    </citation>
    <scope>NUCLEOTIDE SEQUENCE [LARGE SCALE GENOMIC DNA]</scope>
    <source>
        <strain evidence="20 21">IBT 40285</strain>
    </source>
</reference>
<feature type="chain" id="PRO_5001779036" description="Ribonuclease T2-like" evidence="18">
    <location>
        <begin position="18"/>
        <end position="404"/>
    </location>
</feature>
<evidence type="ECO:0000256" key="12">
    <source>
        <dbReference type="ARBA" id="ARBA00023180"/>
    </source>
</evidence>
<comment type="subcellular location">
    <subcellularLocation>
        <location evidence="2">Cytoplasm</location>
    </subcellularLocation>
    <subcellularLocation>
        <location evidence="1">Vacuole lumen</location>
    </subcellularLocation>
</comment>
<evidence type="ECO:0000256" key="1">
    <source>
        <dbReference type="ARBA" id="ARBA00004410"/>
    </source>
</evidence>
<keyword evidence="10" id="KW-0378">Hydrolase</keyword>
<dbReference type="GO" id="GO:0005576">
    <property type="term" value="C:extracellular region"/>
    <property type="evidence" value="ECO:0007669"/>
    <property type="project" value="TreeGrafter"/>
</dbReference>
<feature type="active site" evidence="16">
    <location>
        <position position="135"/>
    </location>
</feature>
<keyword evidence="13" id="KW-0456">Lyase</keyword>
<comment type="similarity">
    <text evidence="3 17">Belongs to the RNase T2 family.</text>
</comment>
<keyword evidence="9" id="KW-0255">Endonuclease</keyword>
<dbReference type="GO" id="GO:0005775">
    <property type="term" value="C:vacuolar lumen"/>
    <property type="evidence" value="ECO:0007669"/>
    <property type="project" value="UniProtKB-SubCell"/>
</dbReference>
<accession>A0A084Q8K6</accession>
<dbReference type="PANTHER" id="PTHR11240:SF22">
    <property type="entry name" value="RIBONUCLEASE T2"/>
    <property type="match status" value="1"/>
</dbReference>
<keyword evidence="11" id="KW-1015">Disulfide bond</keyword>
<dbReference type="Proteomes" id="UP000028524">
    <property type="component" value="Unassembled WGS sequence"/>
</dbReference>
<evidence type="ECO:0000256" key="13">
    <source>
        <dbReference type="ARBA" id="ARBA00023239"/>
    </source>
</evidence>
<dbReference type="FunCoup" id="A0A084Q8K6">
    <property type="interactions" value="138"/>
</dbReference>
<proteinExistence type="inferred from homology"/>
<evidence type="ECO:0000256" key="18">
    <source>
        <dbReference type="SAM" id="SignalP"/>
    </source>
</evidence>
<keyword evidence="12" id="KW-0325">Glycoprotein</keyword>
<keyword evidence="6" id="KW-0926">Vacuole</keyword>
<evidence type="ECO:0000256" key="2">
    <source>
        <dbReference type="ARBA" id="ARBA00004496"/>
    </source>
</evidence>